<dbReference type="Proteomes" id="UP001139411">
    <property type="component" value="Unassembled WGS sequence"/>
</dbReference>
<dbReference type="AlphaFoldDB" id="A0A9X1QH33"/>
<organism evidence="2 5">
    <name type="scientific">Dyadobacter chenhuakuii</name>
    <dbReference type="NCBI Taxonomy" id="2909339"/>
    <lineage>
        <taxon>Bacteria</taxon>
        <taxon>Pseudomonadati</taxon>
        <taxon>Bacteroidota</taxon>
        <taxon>Cytophagia</taxon>
        <taxon>Cytophagales</taxon>
        <taxon>Spirosomataceae</taxon>
        <taxon>Dyadobacter</taxon>
    </lineage>
</organism>
<evidence type="ECO:0000313" key="3">
    <source>
        <dbReference type="EMBL" id="USJ29374.1"/>
    </source>
</evidence>
<evidence type="ECO:0000313" key="4">
    <source>
        <dbReference type="Proteomes" id="UP001055420"/>
    </source>
</evidence>
<reference evidence="2" key="1">
    <citation type="submission" date="2022-01" db="EMBL/GenBank/DDBJ databases">
        <title>Novel species in genus Dyadobacter.</title>
        <authorList>
            <person name="Ma C."/>
        </authorList>
    </citation>
    <scope>NUCLEOTIDE SEQUENCE</scope>
    <source>
        <strain evidence="3">CY22</strain>
        <strain evidence="2">CY357</strain>
    </source>
</reference>
<dbReference type="GO" id="GO:0000156">
    <property type="term" value="F:phosphorelay response regulator activity"/>
    <property type="evidence" value="ECO:0007669"/>
    <property type="project" value="InterPro"/>
</dbReference>
<dbReference type="PROSITE" id="PS50930">
    <property type="entry name" value="HTH_LYTTR"/>
    <property type="match status" value="1"/>
</dbReference>
<dbReference type="PANTHER" id="PTHR37299">
    <property type="entry name" value="TRANSCRIPTIONAL REGULATOR-RELATED"/>
    <property type="match status" value="1"/>
</dbReference>
<dbReference type="EMBL" id="CP098805">
    <property type="protein sequence ID" value="USJ29374.1"/>
    <property type="molecule type" value="Genomic_DNA"/>
</dbReference>
<gene>
    <name evidence="2" type="ORF">L0661_18820</name>
    <name evidence="3" type="ORF">NFI80_15980</name>
</gene>
<evidence type="ECO:0000313" key="2">
    <source>
        <dbReference type="EMBL" id="MCF2500382.1"/>
    </source>
</evidence>
<dbReference type="Gene3D" id="2.40.50.1020">
    <property type="entry name" value="LytTr DNA-binding domain"/>
    <property type="match status" value="1"/>
</dbReference>
<dbReference type="PANTHER" id="PTHR37299:SF1">
    <property type="entry name" value="STAGE 0 SPORULATION PROTEIN A HOMOLOG"/>
    <property type="match status" value="1"/>
</dbReference>
<dbReference type="EMBL" id="JAKFFV010000011">
    <property type="protein sequence ID" value="MCF2500382.1"/>
    <property type="molecule type" value="Genomic_DNA"/>
</dbReference>
<feature type="domain" description="HTH LytTR-type" evidence="1">
    <location>
        <begin position="24"/>
        <end position="124"/>
    </location>
</feature>
<dbReference type="Proteomes" id="UP001055420">
    <property type="component" value="Chromosome"/>
</dbReference>
<evidence type="ECO:0000313" key="5">
    <source>
        <dbReference type="Proteomes" id="UP001139411"/>
    </source>
</evidence>
<dbReference type="InterPro" id="IPR046947">
    <property type="entry name" value="LytR-like"/>
</dbReference>
<accession>A0A9X1QH33</accession>
<evidence type="ECO:0000259" key="1">
    <source>
        <dbReference type="PROSITE" id="PS50930"/>
    </source>
</evidence>
<dbReference type="Pfam" id="PF04397">
    <property type="entry name" value="LytTR"/>
    <property type="match status" value="1"/>
</dbReference>
<name>A0A9X1QH33_9BACT</name>
<dbReference type="SMART" id="SM00850">
    <property type="entry name" value="LytTR"/>
    <property type="match status" value="1"/>
</dbReference>
<dbReference type="GO" id="GO:0003677">
    <property type="term" value="F:DNA binding"/>
    <property type="evidence" value="ECO:0007669"/>
    <property type="project" value="InterPro"/>
</dbReference>
<keyword evidence="4" id="KW-1185">Reference proteome</keyword>
<dbReference type="InterPro" id="IPR007492">
    <property type="entry name" value="LytTR_DNA-bd_dom"/>
</dbReference>
<dbReference type="RefSeq" id="WP_235156786.1">
    <property type="nucleotide sequence ID" value="NZ_CP098805.1"/>
</dbReference>
<sequence length="129" mass="14735">MKTTLMNPFSWTAEPADVDNAHLIAVHMHGKILWVSAQEITFLEGEGNYTYIHTRQGKKYLVSKTLKVVVEILNVDFIRIHKSYIVNPMYITAQIEPDTLLLSCGRKVPIARRRMREIHEMLAGESLAA</sequence>
<proteinExistence type="predicted"/>
<protein>
    <submittedName>
        <fullName evidence="2">LytTR family transcriptional regulator</fullName>
    </submittedName>
</protein>